<sequence>MNLVGHSQGTLMPTYWLKNLGGADKVDKYVSLVLLWHGFVPPVVG</sequence>
<evidence type="ECO:0000313" key="2">
    <source>
        <dbReference type="Proteomes" id="UP000199417"/>
    </source>
</evidence>
<dbReference type="STRING" id="168276.SAMN05444580_101477"/>
<protein>
    <recommendedName>
        <fullName evidence="3">Triacylglycerol lipase</fullName>
    </recommendedName>
</protein>
<accession>A0A1G6NAQ9</accession>
<evidence type="ECO:0000313" key="1">
    <source>
        <dbReference type="EMBL" id="SDC64494.1"/>
    </source>
</evidence>
<dbReference type="AlphaFoldDB" id="A0A1G6NAQ9"/>
<proteinExistence type="predicted"/>
<name>A0A1G6NAQ9_9NOCA</name>
<keyword evidence="2" id="KW-1185">Reference proteome</keyword>
<evidence type="ECO:0008006" key="3">
    <source>
        <dbReference type="Google" id="ProtNLM"/>
    </source>
</evidence>
<gene>
    <name evidence="1" type="ORF">SAMN05444580_101477</name>
</gene>
<dbReference type="Gene3D" id="3.40.50.1820">
    <property type="entry name" value="alpha/beta hydrolase"/>
    <property type="match status" value="1"/>
</dbReference>
<reference evidence="1 2" key="1">
    <citation type="submission" date="2016-10" db="EMBL/GenBank/DDBJ databases">
        <authorList>
            <person name="de Groot N.N."/>
        </authorList>
    </citation>
    <scope>NUCLEOTIDE SEQUENCE [LARGE SCALE GENOMIC DNA]</scope>
    <source>
        <strain evidence="1 2">JCM 11308</strain>
    </source>
</reference>
<organism evidence="1 2">
    <name type="scientific">Rhodococcus tukisamuensis</name>
    <dbReference type="NCBI Taxonomy" id="168276"/>
    <lineage>
        <taxon>Bacteria</taxon>
        <taxon>Bacillati</taxon>
        <taxon>Actinomycetota</taxon>
        <taxon>Actinomycetes</taxon>
        <taxon>Mycobacteriales</taxon>
        <taxon>Nocardiaceae</taxon>
        <taxon>Rhodococcus</taxon>
    </lineage>
</organism>
<dbReference type="Proteomes" id="UP000199417">
    <property type="component" value="Unassembled WGS sequence"/>
</dbReference>
<dbReference type="EMBL" id="FNAB01000001">
    <property type="protein sequence ID" value="SDC64494.1"/>
    <property type="molecule type" value="Genomic_DNA"/>
</dbReference>
<dbReference type="InterPro" id="IPR029058">
    <property type="entry name" value="AB_hydrolase_fold"/>
</dbReference>